<reference evidence="2" key="1">
    <citation type="submission" date="2022-11" db="UniProtKB">
        <authorList>
            <consortium name="WormBaseParasite"/>
        </authorList>
    </citation>
    <scope>IDENTIFICATION</scope>
</reference>
<organism evidence="1 2">
    <name type="scientific">Romanomermis culicivorax</name>
    <name type="common">Nematode worm</name>
    <dbReference type="NCBI Taxonomy" id="13658"/>
    <lineage>
        <taxon>Eukaryota</taxon>
        <taxon>Metazoa</taxon>
        <taxon>Ecdysozoa</taxon>
        <taxon>Nematoda</taxon>
        <taxon>Enoplea</taxon>
        <taxon>Dorylaimia</taxon>
        <taxon>Mermithida</taxon>
        <taxon>Mermithoidea</taxon>
        <taxon>Mermithidae</taxon>
        <taxon>Romanomermis</taxon>
    </lineage>
</organism>
<dbReference type="Proteomes" id="UP000887565">
    <property type="component" value="Unplaced"/>
</dbReference>
<evidence type="ECO:0000313" key="1">
    <source>
        <dbReference type="Proteomes" id="UP000887565"/>
    </source>
</evidence>
<name>A0A915JHG0_ROMCU</name>
<sequence>MHVPIELSANFGQAGPEKKKFRKFKFQKIVKQVPKNTPPVKQLSKQSTNEGHLCCMIPAARFRKY</sequence>
<keyword evidence="1" id="KW-1185">Reference proteome</keyword>
<dbReference type="AlphaFoldDB" id="A0A915JHG0"/>
<evidence type="ECO:0000313" key="2">
    <source>
        <dbReference type="WBParaSite" id="nRc.2.0.1.t25560-RA"/>
    </source>
</evidence>
<dbReference type="WBParaSite" id="nRc.2.0.1.t25560-RA">
    <property type="protein sequence ID" value="nRc.2.0.1.t25560-RA"/>
    <property type="gene ID" value="nRc.2.0.1.g25560"/>
</dbReference>
<protein>
    <submittedName>
        <fullName evidence="2">Uncharacterized protein</fullName>
    </submittedName>
</protein>
<accession>A0A915JHG0</accession>
<proteinExistence type="predicted"/>